<sequence>MHPPIVSGENLLQAYSNTSKKCPTLKTSRLLESENQNFENTEVKDHLNKVKEFLGKPSVEKTVCLSQAQWIPELKCAKVLKKVGKKWNYFGHRFMGNDVLYPEEAAYLLEISDLELLHTGVPLSLQSGFSLLLNNDTGCTLFEYRVFAHFVTFGFRVFRHDPTLIEEELTPSSKLTEIPDSTSAGSSVEVQVHSNNATKFKTKFTLDLLNDKETWKSFLDKLYHDETSAKVSAEVNENVDQSLSTANENAPPPSNSDILPSGTGDKTEPSNNEPLSDTITVQPSEEPLLKSTEKPSDETSSDTEKPKTSSDKSTEKPTGETSSDRSTEKPSDETASDESTEKTLSEKNTEQSSGPCAILTVASESSEEAESEEEEEDGAST</sequence>
<evidence type="ECO:0000256" key="3">
    <source>
        <dbReference type="SAM" id="MobiDB-lite"/>
    </source>
</evidence>
<feature type="region of interest" description="Disordered" evidence="3">
    <location>
        <begin position="233"/>
        <end position="381"/>
    </location>
</feature>
<feature type="compositionally biased region" description="Polar residues" evidence="3">
    <location>
        <begin position="238"/>
        <end position="248"/>
    </location>
</feature>
<dbReference type="EMBL" id="HBUF01042119">
    <property type="protein sequence ID" value="CAG6618409.1"/>
    <property type="molecule type" value="Transcribed_RNA"/>
</dbReference>
<dbReference type="PANTHER" id="PTHR21027:SF1">
    <property type="entry name" value="TRNA-SPLICING ENDONUCLEASE SUBUNIT SEN54"/>
    <property type="match status" value="1"/>
</dbReference>
<comment type="similarity">
    <text evidence="1">Belongs to the SEN54 family.</text>
</comment>
<evidence type="ECO:0000313" key="5">
    <source>
        <dbReference type="EMBL" id="CAG6618409.1"/>
    </source>
</evidence>
<feature type="compositionally biased region" description="Polar residues" evidence="3">
    <location>
        <begin position="269"/>
        <end position="283"/>
    </location>
</feature>
<dbReference type="InterPro" id="IPR024337">
    <property type="entry name" value="tRNA_splic_suSen54"/>
</dbReference>
<dbReference type="AlphaFoldDB" id="A0A8D8LXX9"/>
<feature type="compositionally biased region" description="Basic and acidic residues" evidence="3">
    <location>
        <begin position="287"/>
        <end position="332"/>
    </location>
</feature>
<keyword evidence="2" id="KW-0819">tRNA processing</keyword>
<feature type="compositionally biased region" description="Basic and acidic residues" evidence="3">
    <location>
        <begin position="339"/>
        <end position="349"/>
    </location>
</feature>
<protein>
    <submittedName>
        <fullName evidence="5">tRNA-splicing endonuclease subunit Sen54</fullName>
    </submittedName>
</protein>
<dbReference type="GO" id="GO:0004519">
    <property type="term" value="F:endonuclease activity"/>
    <property type="evidence" value="ECO:0007669"/>
    <property type="project" value="UniProtKB-KW"/>
</dbReference>
<keyword evidence="5" id="KW-0540">Nuclease</keyword>
<keyword evidence="5" id="KW-0378">Hydrolase</keyword>
<feature type="compositionally biased region" description="Acidic residues" evidence="3">
    <location>
        <begin position="365"/>
        <end position="381"/>
    </location>
</feature>
<dbReference type="GO" id="GO:0000379">
    <property type="term" value="P:tRNA-type intron splice site recognition and cleavage"/>
    <property type="evidence" value="ECO:0007669"/>
    <property type="project" value="TreeGrafter"/>
</dbReference>
<proteinExistence type="inferred from homology"/>
<dbReference type="PANTHER" id="PTHR21027">
    <property type="entry name" value="TRNA-SPLICING ENDONUCLEASE SUBUNIT SEN54"/>
    <property type="match status" value="1"/>
</dbReference>
<dbReference type="InterPro" id="IPR024336">
    <property type="entry name" value="tRNA_splic_suSen54_N"/>
</dbReference>
<reference evidence="5" key="1">
    <citation type="submission" date="2021-05" db="EMBL/GenBank/DDBJ databases">
        <authorList>
            <person name="Alioto T."/>
            <person name="Alioto T."/>
            <person name="Gomez Garrido J."/>
        </authorList>
    </citation>
    <scope>NUCLEOTIDE SEQUENCE</scope>
</reference>
<evidence type="ECO:0000256" key="2">
    <source>
        <dbReference type="ARBA" id="ARBA00022694"/>
    </source>
</evidence>
<accession>A0A8D8LXX9</accession>
<evidence type="ECO:0000256" key="1">
    <source>
        <dbReference type="ARBA" id="ARBA00005736"/>
    </source>
</evidence>
<name>A0A8D8LXX9_9HEMI</name>
<organism evidence="5">
    <name type="scientific">Cacopsylla melanoneura</name>
    <dbReference type="NCBI Taxonomy" id="428564"/>
    <lineage>
        <taxon>Eukaryota</taxon>
        <taxon>Metazoa</taxon>
        <taxon>Ecdysozoa</taxon>
        <taxon>Arthropoda</taxon>
        <taxon>Hexapoda</taxon>
        <taxon>Insecta</taxon>
        <taxon>Pterygota</taxon>
        <taxon>Neoptera</taxon>
        <taxon>Paraneoptera</taxon>
        <taxon>Hemiptera</taxon>
        <taxon>Sternorrhyncha</taxon>
        <taxon>Psylloidea</taxon>
        <taxon>Psyllidae</taxon>
        <taxon>Psyllinae</taxon>
        <taxon>Cacopsylla</taxon>
    </lineage>
</organism>
<feature type="domain" description="tRNA-splicing endonuclease subunit Sen54 N-terminal" evidence="4">
    <location>
        <begin position="59"/>
        <end position="116"/>
    </location>
</feature>
<dbReference type="Pfam" id="PF12928">
    <property type="entry name" value="tRNA_int_end_N2"/>
    <property type="match status" value="1"/>
</dbReference>
<keyword evidence="5" id="KW-0255">Endonuclease</keyword>
<dbReference type="GO" id="GO:0000214">
    <property type="term" value="C:tRNA-intron endonuclease complex"/>
    <property type="evidence" value="ECO:0007669"/>
    <property type="project" value="TreeGrafter"/>
</dbReference>
<evidence type="ECO:0000259" key="4">
    <source>
        <dbReference type="Pfam" id="PF12928"/>
    </source>
</evidence>